<protein>
    <submittedName>
        <fullName evidence="1">Uncharacterized protein</fullName>
    </submittedName>
</protein>
<dbReference type="Proteomes" id="UP000246099">
    <property type="component" value="Chromosome"/>
</dbReference>
<keyword evidence="2" id="KW-1185">Reference proteome</keyword>
<organism evidence="1 2">
    <name type="scientific">Chitinophaga alhagiae</name>
    <dbReference type="NCBI Taxonomy" id="2203219"/>
    <lineage>
        <taxon>Bacteria</taxon>
        <taxon>Pseudomonadati</taxon>
        <taxon>Bacteroidota</taxon>
        <taxon>Chitinophagia</taxon>
        <taxon>Chitinophagales</taxon>
        <taxon>Chitinophagaceae</taxon>
        <taxon>Chitinophaga</taxon>
    </lineage>
</organism>
<evidence type="ECO:0000313" key="2">
    <source>
        <dbReference type="Proteomes" id="UP000246099"/>
    </source>
</evidence>
<evidence type="ECO:0000313" key="1">
    <source>
        <dbReference type="EMBL" id="AWO01268.1"/>
    </source>
</evidence>
<sequence>MRAGGRGVARRQLFNPGARAWYVAAGFSPPAQGLGMLPPVFHPRRKGLICRRRPFNPGARA</sequence>
<accession>A0ABM6WBL4</accession>
<name>A0ABM6WBL4_9BACT</name>
<dbReference type="EMBL" id="CP029600">
    <property type="protein sequence ID" value="AWO01268.1"/>
    <property type="molecule type" value="Genomic_DNA"/>
</dbReference>
<reference evidence="1 2" key="1">
    <citation type="submission" date="2018-05" db="EMBL/GenBank/DDBJ databases">
        <title>Chitinophaga sp. nov., isolated from rhizosphere soil of Alhagi.</title>
        <authorList>
            <person name="Liu Y."/>
        </authorList>
    </citation>
    <scope>NUCLEOTIDE SEQUENCE [LARGE SCALE GENOMIC DNA]</scope>
    <source>
        <strain evidence="1 2">T22</strain>
    </source>
</reference>
<gene>
    <name evidence="1" type="ORF">DLD77_05970</name>
</gene>
<proteinExistence type="predicted"/>